<dbReference type="Gene3D" id="3.40.50.620">
    <property type="entry name" value="HUPs"/>
    <property type="match status" value="1"/>
</dbReference>
<dbReference type="SUPFAM" id="SSF56235">
    <property type="entry name" value="N-terminal nucleophile aminohydrolases (Ntn hydrolases)"/>
    <property type="match status" value="1"/>
</dbReference>
<dbReference type="PANTHER" id="PTHR43284">
    <property type="entry name" value="ASPARAGINE SYNTHETASE (GLUTAMINE-HYDROLYZING)"/>
    <property type="match status" value="1"/>
</dbReference>
<keyword evidence="10" id="KW-1185">Reference proteome</keyword>
<dbReference type="InterPro" id="IPR033738">
    <property type="entry name" value="AsnB_N"/>
</dbReference>
<dbReference type="Pfam" id="PF13537">
    <property type="entry name" value="GATase_7"/>
    <property type="match status" value="1"/>
</dbReference>
<dbReference type="CDD" id="cd00712">
    <property type="entry name" value="AsnB"/>
    <property type="match status" value="1"/>
</dbReference>
<dbReference type="InterPro" id="IPR017932">
    <property type="entry name" value="GATase_2_dom"/>
</dbReference>
<accession>A0ABP8N8P0</accession>
<comment type="pathway">
    <text evidence="1">Amino-acid biosynthesis; L-asparagine biosynthesis; L-asparagine from L-aspartate (L-Gln route): step 1/1.</text>
</comment>
<dbReference type="InterPro" id="IPR014729">
    <property type="entry name" value="Rossmann-like_a/b/a_fold"/>
</dbReference>
<evidence type="ECO:0000256" key="3">
    <source>
        <dbReference type="ARBA" id="ARBA00012737"/>
    </source>
</evidence>
<dbReference type="CDD" id="cd01991">
    <property type="entry name" value="Asn_synthase_B_C"/>
    <property type="match status" value="1"/>
</dbReference>
<evidence type="ECO:0000256" key="5">
    <source>
        <dbReference type="ARBA" id="ARBA00022840"/>
    </source>
</evidence>
<name>A0ABP8N8P0_9BACT</name>
<reference evidence="10" key="1">
    <citation type="journal article" date="2019" name="Int. J. Syst. Evol. Microbiol.">
        <title>The Global Catalogue of Microorganisms (GCM) 10K type strain sequencing project: providing services to taxonomists for standard genome sequencing and annotation.</title>
        <authorList>
            <consortium name="The Broad Institute Genomics Platform"/>
            <consortium name="The Broad Institute Genome Sequencing Center for Infectious Disease"/>
            <person name="Wu L."/>
            <person name="Ma J."/>
        </authorList>
    </citation>
    <scope>NUCLEOTIDE SEQUENCE [LARGE SCALE GENOMIC DNA]</scope>
    <source>
        <strain evidence="10">JCM 32105</strain>
    </source>
</reference>
<evidence type="ECO:0000256" key="6">
    <source>
        <dbReference type="ARBA" id="ARBA00022962"/>
    </source>
</evidence>
<keyword evidence="5" id="KW-0067">ATP-binding</keyword>
<dbReference type="InterPro" id="IPR051786">
    <property type="entry name" value="ASN_synthetase/amidase"/>
</dbReference>
<dbReference type="SUPFAM" id="SSF52402">
    <property type="entry name" value="Adenine nucleotide alpha hydrolases-like"/>
    <property type="match status" value="1"/>
</dbReference>
<keyword evidence="4" id="KW-0547">Nucleotide-binding</keyword>
<feature type="domain" description="Glutamine amidotransferase type-2" evidence="8">
    <location>
        <begin position="1"/>
        <end position="190"/>
    </location>
</feature>
<comment type="catalytic activity">
    <reaction evidence="7">
        <text>L-aspartate + L-glutamine + ATP + H2O = L-asparagine + L-glutamate + AMP + diphosphate + H(+)</text>
        <dbReference type="Rhea" id="RHEA:12228"/>
        <dbReference type="ChEBI" id="CHEBI:15377"/>
        <dbReference type="ChEBI" id="CHEBI:15378"/>
        <dbReference type="ChEBI" id="CHEBI:29985"/>
        <dbReference type="ChEBI" id="CHEBI:29991"/>
        <dbReference type="ChEBI" id="CHEBI:30616"/>
        <dbReference type="ChEBI" id="CHEBI:33019"/>
        <dbReference type="ChEBI" id="CHEBI:58048"/>
        <dbReference type="ChEBI" id="CHEBI:58359"/>
        <dbReference type="ChEBI" id="CHEBI:456215"/>
        <dbReference type="EC" id="6.3.5.4"/>
    </reaction>
</comment>
<evidence type="ECO:0000313" key="9">
    <source>
        <dbReference type="EMBL" id="GAA4461709.1"/>
    </source>
</evidence>
<dbReference type="Pfam" id="PF00733">
    <property type="entry name" value="Asn_synthase"/>
    <property type="match status" value="1"/>
</dbReference>
<gene>
    <name evidence="9" type="primary">asnB_1</name>
    <name evidence="9" type="ORF">GCM10023093_06840</name>
</gene>
<comment type="similarity">
    <text evidence="2">Belongs to the asparagine synthetase family.</text>
</comment>
<dbReference type="PANTHER" id="PTHR43284:SF1">
    <property type="entry name" value="ASPARAGINE SYNTHETASE"/>
    <property type="match status" value="1"/>
</dbReference>
<sequence length="593" mass="66800">MSHRGPDGSRTYEDIDIGLVHTRLSIIDLTESGNQPLYNEDSSLVLVCNGEIYNYQAVRKELQEKGHEFRSHSDCEVILHLYEEYKGVPEKVLERLTGMFAFALWDTKKEILLIARDRLGIKPLYYSRKGDTFIFSSEIRPIVNCGLVDTTTDHTSIYEYLLTGSVPAPNTIYNEVKCLEPGYYAIVRDSRMNTMQYWDIPIRDGNEWKSEEAVLEATTALLKQVVRDHLVADVPVGTFLSAGVDSSLITAMAVEVHPGIHSFTASFPGEPEDEGVIAASSAKKLRTTHHSYEIKGDFFNDISEQFRYMDQPFAISSALSLGRISLLARKDVKVVLSGDGGDELFGGYTRHAQPAVPGFLKYIPAGMQDNALKIGARLTGKQSLAQLRNNLKIPPAQTFFDRTIVSRPEWALACLNPDIARKVDTQRYMKRLKFFFDRTEGADMLSRVLYTDMKTTLVDEMLTKCDRMTMRNGIEGRVPLLDHRMVEMAFSIPSAYKRQGDTGKVPLRKMLARYLGNDLAFRQKTGFNSPLKQWLQSDPATYGYAQQWVNSAGDIPFLNKEITGATADNIKDARQTEVFGLVCLAHFYGRKEA</sequence>
<proteinExistence type="inferred from homology"/>
<dbReference type="InterPro" id="IPR029055">
    <property type="entry name" value="Ntn_hydrolases_N"/>
</dbReference>
<keyword evidence="6" id="KW-0315">Glutamine amidotransferase</keyword>
<comment type="caution">
    <text evidence="9">The sequence shown here is derived from an EMBL/GenBank/DDBJ whole genome shotgun (WGS) entry which is preliminary data.</text>
</comment>
<dbReference type="NCBIfam" id="TIGR01536">
    <property type="entry name" value="asn_synth_AEB"/>
    <property type="match status" value="1"/>
</dbReference>
<dbReference type="PROSITE" id="PS51278">
    <property type="entry name" value="GATASE_TYPE_2"/>
    <property type="match status" value="1"/>
</dbReference>
<dbReference type="PIRSF" id="PIRSF001589">
    <property type="entry name" value="Asn_synthetase_glu-h"/>
    <property type="match status" value="1"/>
</dbReference>
<protein>
    <recommendedName>
        <fullName evidence="3">asparagine synthase (glutamine-hydrolyzing)</fullName>
        <ecNumber evidence="3">6.3.5.4</ecNumber>
    </recommendedName>
</protein>
<evidence type="ECO:0000313" key="10">
    <source>
        <dbReference type="Proteomes" id="UP001500067"/>
    </source>
</evidence>
<evidence type="ECO:0000259" key="8">
    <source>
        <dbReference type="PROSITE" id="PS51278"/>
    </source>
</evidence>
<evidence type="ECO:0000256" key="7">
    <source>
        <dbReference type="ARBA" id="ARBA00048741"/>
    </source>
</evidence>
<dbReference type="EMBL" id="BAABFA010000005">
    <property type="protein sequence ID" value="GAA4461709.1"/>
    <property type="molecule type" value="Genomic_DNA"/>
</dbReference>
<dbReference type="EC" id="6.3.5.4" evidence="3"/>
<dbReference type="Proteomes" id="UP001500067">
    <property type="component" value="Unassembled WGS sequence"/>
</dbReference>
<dbReference type="InterPro" id="IPR001962">
    <property type="entry name" value="Asn_synthase"/>
</dbReference>
<evidence type="ECO:0000256" key="4">
    <source>
        <dbReference type="ARBA" id="ARBA00022741"/>
    </source>
</evidence>
<evidence type="ECO:0000256" key="1">
    <source>
        <dbReference type="ARBA" id="ARBA00005187"/>
    </source>
</evidence>
<organism evidence="9 10">
    <name type="scientific">Nemorincola caseinilytica</name>
    <dbReference type="NCBI Taxonomy" id="2054315"/>
    <lineage>
        <taxon>Bacteria</taxon>
        <taxon>Pseudomonadati</taxon>
        <taxon>Bacteroidota</taxon>
        <taxon>Chitinophagia</taxon>
        <taxon>Chitinophagales</taxon>
        <taxon>Chitinophagaceae</taxon>
        <taxon>Nemorincola</taxon>
    </lineage>
</organism>
<dbReference type="InterPro" id="IPR006426">
    <property type="entry name" value="Asn_synth_AEB"/>
</dbReference>
<dbReference type="Gene3D" id="3.60.20.10">
    <property type="entry name" value="Glutamine Phosphoribosylpyrophosphate, subunit 1, domain 1"/>
    <property type="match status" value="1"/>
</dbReference>
<evidence type="ECO:0000256" key="2">
    <source>
        <dbReference type="ARBA" id="ARBA00005752"/>
    </source>
</evidence>